<keyword evidence="3" id="KW-1185">Reference proteome</keyword>
<evidence type="ECO:0000256" key="1">
    <source>
        <dbReference type="SAM" id="MobiDB-lite"/>
    </source>
</evidence>
<organism evidence="2 3">
    <name type="scientific">Passalora fulva</name>
    <name type="common">Tomato leaf mold</name>
    <name type="synonym">Cladosporium fulvum</name>
    <dbReference type="NCBI Taxonomy" id="5499"/>
    <lineage>
        <taxon>Eukaryota</taxon>
        <taxon>Fungi</taxon>
        <taxon>Dikarya</taxon>
        <taxon>Ascomycota</taxon>
        <taxon>Pezizomycotina</taxon>
        <taxon>Dothideomycetes</taxon>
        <taxon>Dothideomycetidae</taxon>
        <taxon>Mycosphaerellales</taxon>
        <taxon>Mycosphaerellaceae</taxon>
        <taxon>Fulvia</taxon>
    </lineage>
</organism>
<evidence type="ECO:0000313" key="3">
    <source>
        <dbReference type="Proteomes" id="UP000756132"/>
    </source>
</evidence>
<gene>
    <name evidence="2" type="ORF">CLAFUR5_13498</name>
</gene>
<dbReference type="RefSeq" id="XP_047768839.1">
    <property type="nucleotide sequence ID" value="XM_047912646.1"/>
</dbReference>
<feature type="region of interest" description="Disordered" evidence="1">
    <location>
        <begin position="1"/>
        <end position="43"/>
    </location>
</feature>
<dbReference type="GeneID" id="71993376"/>
<dbReference type="AlphaFoldDB" id="A0A9Q8UVZ2"/>
<name>A0A9Q8UVZ2_PASFU</name>
<evidence type="ECO:0000313" key="2">
    <source>
        <dbReference type="EMBL" id="UJO24473.1"/>
    </source>
</evidence>
<dbReference type="OrthoDB" id="2951834at2759"/>
<reference evidence="2" key="2">
    <citation type="journal article" date="2022" name="Microb. Genom.">
        <title>A chromosome-scale genome assembly of the tomato pathogen Cladosporium fulvum reveals a compartmentalized genome architecture and the presence of a dispensable chromosome.</title>
        <authorList>
            <person name="Zaccaron A.Z."/>
            <person name="Chen L.H."/>
            <person name="Samaras A."/>
            <person name="Stergiopoulos I."/>
        </authorList>
    </citation>
    <scope>NUCLEOTIDE SEQUENCE</scope>
    <source>
        <strain evidence="2">Race5_Kim</strain>
    </source>
</reference>
<dbReference type="Proteomes" id="UP000756132">
    <property type="component" value="Chromosome 12"/>
</dbReference>
<reference evidence="2" key="1">
    <citation type="submission" date="2021-12" db="EMBL/GenBank/DDBJ databases">
        <authorList>
            <person name="Zaccaron A."/>
            <person name="Stergiopoulos I."/>
        </authorList>
    </citation>
    <scope>NUCLEOTIDE SEQUENCE</scope>
    <source>
        <strain evidence="2">Race5_Kim</strain>
    </source>
</reference>
<dbReference type="KEGG" id="ffu:CLAFUR5_13498"/>
<protein>
    <submittedName>
        <fullName evidence="2">Uncharacterized protein</fullName>
    </submittedName>
</protein>
<dbReference type="EMBL" id="CP090174">
    <property type="protein sequence ID" value="UJO24473.1"/>
    <property type="molecule type" value="Genomic_DNA"/>
</dbReference>
<proteinExistence type="predicted"/>
<accession>A0A9Q8UVZ2</accession>
<sequence length="195" mass="22113">MASLKRSREDEEPEEPIKRARTVGTPAQMATTGIGREVENKTKPESMIIKKDHAITPKPTDKPPCSFMDLPPELRLEIYGYAFEKFHFAVGKDERRIVLKTAAPLLRTSELIRKEAMPVYFDCLDKMHARATVKAKAAADRYWKALGARSGPSGAIATAFLRETRRCCDIMVRWASVPQIIERNLARMREKAILQ</sequence>